<evidence type="ECO:0000256" key="1">
    <source>
        <dbReference type="SAM" id="MobiDB-lite"/>
    </source>
</evidence>
<evidence type="ECO:0000313" key="3">
    <source>
        <dbReference type="EMBL" id="KFD67552.1"/>
    </source>
</evidence>
<dbReference type="AlphaFoldDB" id="A0A085MEW6"/>
<keyword evidence="4" id="KW-1185">Reference proteome</keyword>
<organism evidence="2 4">
    <name type="scientific">Trichuris suis</name>
    <name type="common">pig whipworm</name>
    <dbReference type="NCBI Taxonomy" id="68888"/>
    <lineage>
        <taxon>Eukaryota</taxon>
        <taxon>Metazoa</taxon>
        <taxon>Ecdysozoa</taxon>
        <taxon>Nematoda</taxon>
        <taxon>Enoplea</taxon>
        <taxon>Dorylaimia</taxon>
        <taxon>Trichinellida</taxon>
        <taxon>Trichuridae</taxon>
        <taxon>Trichuris</taxon>
    </lineage>
</organism>
<name>A0A085MEW6_9BILA</name>
<dbReference type="Proteomes" id="UP000030758">
    <property type="component" value="Unassembled WGS sequence"/>
</dbReference>
<proteinExistence type="predicted"/>
<evidence type="ECO:0000313" key="2">
    <source>
        <dbReference type="EMBL" id="KFD55762.1"/>
    </source>
</evidence>
<dbReference type="Proteomes" id="UP000030764">
    <property type="component" value="Unassembled WGS sequence"/>
</dbReference>
<reference evidence="2 4" key="1">
    <citation type="journal article" date="2014" name="Nat. Genet.">
        <title>Genome and transcriptome of the porcine whipworm Trichuris suis.</title>
        <authorList>
            <person name="Jex A.R."/>
            <person name="Nejsum P."/>
            <person name="Schwarz E.M."/>
            <person name="Hu L."/>
            <person name="Young N.D."/>
            <person name="Hall R.S."/>
            <person name="Korhonen P.K."/>
            <person name="Liao S."/>
            <person name="Thamsborg S."/>
            <person name="Xia J."/>
            <person name="Xu P."/>
            <person name="Wang S."/>
            <person name="Scheerlinck J.P."/>
            <person name="Hofmann A."/>
            <person name="Sternberg P.W."/>
            <person name="Wang J."/>
            <person name="Gasser R.B."/>
        </authorList>
    </citation>
    <scope>NUCLEOTIDE SEQUENCE [LARGE SCALE GENOMIC DNA]</scope>
    <source>
        <strain evidence="3">DCEP-RM93F</strain>
        <strain evidence="2">DCEP-RM93M</strain>
    </source>
</reference>
<sequence length="59" mass="6786">MGGWLTSANISAEDMSLQMIFGQYKRRMDAEAYSVSSKRKRPRKQQQGILMFPDRTEGT</sequence>
<protein>
    <submittedName>
        <fullName evidence="2">Uncharacterized protein</fullName>
    </submittedName>
</protein>
<accession>A0A085MEW6</accession>
<feature type="region of interest" description="Disordered" evidence="1">
    <location>
        <begin position="33"/>
        <end position="59"/>
    </location>
</feature>
<dbReference type="EMBL" id="KL363198">
    <property type="protein sequence ID" value="KFD55762.1"/>
    <property type="molecule type" value="Genomic_DNA"/>
</dbReference>
<gene>
    <name evidence="2" type="ORF">M513_03510</name>
    <name evidence="3" type="ORF">M514_03510</name>
</gene>
<dbReference type="EMBL" id="KL367513">
    <property type="protein sequence ID" value="KFD67552.1"/>
    <property type="molecule type" value="Genomic_DNA"/>
</dbReference>
<evidence type="ECO:0000313" key="4">
    <source>
        <dbReference type="Proteomes" id="UP000030764"/>
    </source>
</evidence>